<dbReference type="InterPro" id="IPR039369">
    <property type="entry name" value="LacA-like"/>
</dbReference>
<dbReference type="Gene3D" id="2.160.10.10">
    <property type="entry name" value="Hexapeptide repeat proteins"/>
    <property type="match status" value="1"/>
</dbReference>
<dbReference type="Proteomes" id="UP000000212">
    <property type="component" value="Chromosome"/>
</dbReference>
<feature type="domain" description="Maltose/galactoside acetyltransferase" evidence="6">
    <location>
        <begin position="5"/>
        <end position="57"/>
    </location>
</feature>
<dbReference type="HOGENOM" id="CLU_051638_3_0_9"/>
<keyword evidence="3" id="KW-0677">Repeat</keyword>
<keyword evidence="4 5" id="KW-0012">Acyltransferase</keyword>
<dbReference type="InterPro" id="IPR024688">
    <property type="entry name" value="Mac_dom"/>
</dbReference>
<comment type="similarity">
    <text evidence="1 5">Belongs to the transferase hexapeptide repeat family.</text>
</comment>
<evidence type="ECO:0000256" key="5">
    <source>
        <dbReference type="RuleBase" id="RU367021"/>
    </source>
</evidence>
<evidence type="ECO:0000256" key="2">
    <source>
        <dbReference type="ARBA" id="ARBA00022679"/>
    </source>
</evidence>
<dbReference type="OrthoDB" id="9812571at2"/>
<dbReference type="KEGG" id="cml:BN424_266"/>
<keyword evidence="8" id="KW-1185">Reference proteome</keyword>
<evidence type="ECO:0000256" key="1">
    <source>
        <dbReference type="ARBA" id="ARBA00007274"/>
    </source>
</evidence>
<dbReference type="PANTHER" id="PTHR43017:SF1">
    <property type="entry name" value="ACETYLTRANSFERASE YJL218W-RELATED"/>
    <property type="match status" value="1"/>
</dbReference>
<dbReference type="Pfam" id="PF14602">
    <property type="entry name" value="Hexapep_2"/>
    <property type="match status" value="1"/>
</dbReference>
<dbReference type="EC" id="2.3.1.-" evidence="5"/>
<name>K8EMN0_CARML</name>
<dbReference type="EMBL" id="HE999757">
    <property type="protein sequence ID" value="CCO09746.2"/>
    <property type="molecule type" value="Genomic_DNA"/>
</dbReference>
<dbReference type="GO" id="GO:0008870">
    <property type="term" value="F:galactoside O-acetyltransferase activity"/>
    <property type="evidence" value="ECO:0007669"/>
    <property type="project" value="TreeGrafter"/>
</dbReference>
<dbReference type="STRING" id="1234679.BN424_266"/>
<dbReference type="Pfam" id="PF12464">
    <property type="entry name" value="Mac"/>
    <property type="match status" value="1"/>
</dbReference>
<dbReference type="PANTHER" id="PTHR43017">
    <property type="entry name" value="GALACTOSIDE O-ACETYLTRANSFERASE"/>
    <property type="match status" value="1"/>
</dbReference>
<evidence type="ECO:0000313" key="7">
    <source>
        <dbReference type="EMBL" id="CCO09746.2"/>
    </source>
</evidence>
<dbReference type="SMART" id="SM01266">
    <property type="entry name" value="Mac"/>
    <property type="match status" value="1"/>
</dbReference>
<organism evidence="7 8">
    <name type="scientific">Carnobacterium maltaromaticum LMA28</name>
    <dbReference type="NCBI Taxonomy" id="1234679"/>
    <lineage>
        <taxon>Bacteria</taxon>
        <taxon>Bacillati</taxon>
        <taxon>Bacillota</taxon>
        <taxon>Bacilli</taxon>
        <taxon>Lactobacillales</taxon>
        <taxon>Carnobacteriaceae</taxon>
        <taxon>Carnobacterium</taxon>
    </lineage>
</organism>
<proteinExistence type="inferred from homology"/>
<evidence type="ECO:0000259" key="6">
    <source>
        <dbReference type="SMART" id="SM01266"/>
    </source>
</evidence>
<dbReference type="InterPro" id="IPR001451">
    <property type="entry name" value="Hexapep"/>
</dbReference>
<evidence type="ECO:0000256" key="3">
    <source>
        <dbReference type="ARBA" id="ARBA00022737"/>
    </source>
</evidence>
<dbReference type="AlphaFoldDB" id="K8EMN0"/>
<dbReference type="InterPro" id="IPR011004">
    <property type="entry name" value="Trimer_LpxA-like_sf"/>
</dbReference>
<dbReference type="CDD" id="cd03357">
    <property type="entry name" value="LbH_MAT_GAT"/>
    <property type="match status" value="1"/>
</dbReference>
<dbReference type="eggNOG" id="COG0110">
    <property type="taxonomic scope" value="Bacteria"/>
</dbReference>
<accession>K8EMN0</accession>
<evidence type="ECO:0000313" key="8">
    <source>
        <dbReference type="Proteomes" id="UP000000212"/>
    </source>
</evidence>
<dbReference type="FunFam" id="2.160.10.10:FF:000008">
    <property type="entry name" value="Maltose O-acetyltransferase"/>
    <property type="match status" value="1"/>
</dbReference>
<protein>
    <recommendedName>
        <fullName evidence="5">Acetyltransferase</fullName>
        <ecNumber evidence="5">2.3.1.-</ecNumber>
    </recommendedName>
</protein>
<sequence>MKSEKEKMIAGEMYRAGDAELRAGRENARKLIRQFNQSEDKVERFNLIKNLFGNFEEGSFIEPNLRVDYGYNIHVGANFYANFDCTFLDVCPITIGDNVMFAPGVQLYTATHPIDPVERNSGLEYAKPITIGNNVWIGGSAIVVPGVTLGNNVVVAAGAVVTKSFPDNVVIGGNPARVIKEIG</sequence>
<keyword evidence="2 5" id="KW-0808">Transferase</keyword>
<evidence type="ECO:0000256" key="4">
    <source>
        <dbReference type="ARBA" id="ARBA00023315"/>
    </source>
</evidence>
<reference evidence="8" key="1">
    <citation type="journal article" date="2013" name="Genome Announc.">
        <title>Complete Chromosome Sequence of Carnobacterium maltaromaticum LMA 28.</title>
        <authorList>
            <person name="Cailliez-Grimal C."/>
            <person name="Chaillou S."/>
            <person name="Anba-Mondoloni J."/>
            <person name="Loux V."/>
            <person name="Afzal M.I."/>
            <person name="Rahman A."/>
            <person name="Kergourlay G."/>
            <person name="Champomier-Verges M.C."/>
            <person name="Zagorec M."/>
            <person name="Dalgaard P."/>
            <person name="Leisner J.J."/>
            <person name="Prevost H."/>
            <person name="Revol-Junelles A.M."/>
            <person name="Borges F."/>
        </authorList>
    </citation>
    <scope>NUCLEOTIDE SEQUENCE</scope>
    <source>
        <strain evidence="8">LMA28</strain>
    </source>
</reference>
<gene>
    <name evidence="7" type="primary">maa</name>
    <name evidence="7" type="ORF">BN424_266</name>
</gene>
<dbReference type="SUPFAM" id="SSF51161">
    <property type="entry name" value="Trimeric LpxA-like enzymes"/>
    <property type="match status" value="1"/>
</dbReference>